<keyword evidence="2" id="KW-1185">Reference proteome</keyword>
<protein>
    <submittedName>
        <fullName evidence="1">SIR2-like domain-containing protein</fullName>
    </submittedName>
</protein>
<reference evidence="1 2" key="1">
    <citation type="submission" date="2016-10" db="EMBL/GenBank/DDBJ databases">
        <authorList>
            <person name="de Groot N.N."/>
        </authorList>
    </citation>
    <scope>NUCLEOTIDE SEQUENCE [LARGE SCALE GENOMIC DNA]</scope>
    <source>
        <strain evidence="1 2">ATCC BAA-466</strain>
    </source>
</reference>
<name>A0A1G7UVA3_9LACT</name>
<evidence type="ECO:0000313" key="2">
    <source>
        <dbReference type="Proteomes" id="UP000199708"/>
    </source>
</evidence>
<evidence type="ECO:0000313" key="1">
    <source>
        <dbReference type="EMBL" id="SDG51221.1"/>
    </source>
</evidence>
<dbReference type="AlphaFoldDB" id="A0A1G7UVA3"/>
<dbReference type="OrthoDB" id="9808492at2"/>
<gene>
    <name evidence="1" type="ORF">SAMN05421791_11214</name>
</gene>
<dbReference type="Proteomes" id="UP000199708">
    <property type="component" value="Unassembled WGS sequence"/>
</dbReference>
<dbReference type="InterPro" id="IPR029035">
    <property type="entry name" value="DHS-like_NAD/FAD-binding_dom"/>
</dbReference>
<dbReference type="STRING" id="120956.SAMN05421791_11214"/>
<accession>A0A1G7UVA3</accession>
<dbReference type="RefSeq" id="WP_090290403.1">
    <property type="nucleotide sequence ID" value="NZ_FNCK01000012.1"/>
</dbReference>
<dbReference type="EMBL" id="FNCK01000012">
    <property type="protein sequence ID" value="SDG51221.1"/>
    <property type="molecule type" value="Genomic_DNA"/>
</dbReference>
<sequence length="398" mass="47277">MGMKNRFENEQENTLDVFTPDKFDKLIRGKSINFLIGAGASTPMYPTLSFGEGYPTFEDLISHKDLEHYTRIFMYTYYFKKWIKPMGLDRTNFYEKYGKCKTLESYRRFISLLYSFLLNESNELPKRINIFTTNYDLVFERIFDEFLIERPLIYFNDGSRGFFKKYISNKNFYMNVTHSGYNDNFRREVPTINLFKLHGSMSWTVDEDISKQDRIFVEENNQYLKDLKNSVKDINISLEDIEQTVNNCLSQDIDLLVSNLNKLVGQLNLTNESLERFYEDYSNLSIINPDKYKFSKTVLEQHYYQLIRSFSYELEKKNSILIVFGFSFADEHIKDVFERSLLNPDLLVFVISFSASGQIELKEKFKGYNNIIFLPENFSEYQGDFEYLLYLLGDNDEK</sequence>
<dbReference type="SUPFAM" id="SSF52467">
    <property type="entry name" value="DHS-like NAD/FAD-binding domain"/>
    <property type="match status" value="1"/>
</dbReference>
<organism evidence="1 2">
    <name type="scientific">Facklamia miroungae</name>
    <dbReference type="NCBI Taxonomy" id="120956"/>
    <lineage>
        <taxon>Bacteria</taxon>
        <taxon>Bacillati</taxon>
        <taxon>Bacillota</taxon>
        <taxon>Bacilli</taxon>
        <taxon>Lactobacillales</taxon>
        <taxon>Aerococcaceae</taxon>
        <taxon>Facklamia</taxon>
    </lineage>
</organism>
<dbReference type="Pfam" id="PF13289">
    <property type="entry name" value="SIR2_2"/>
    <property type="match status" value="1"/>
</dbReference>
<proteinExistence type="predicted"/>